<dbReference type="RefSeq" id="WP_126293183.1">
    <property type="nucleotide sequence ID" value="NZ_CP155468.1"/>
</dbReference>
<reference evidence="2 3" key="1">
    <citation type="submission" date="2018-12" db="EMBL/GenBank/DDBJ databases">
        <authorList>
            <person name="Yu L."/>
        </authorList>
    </citation>
    <scope>NUCLEOTIDE SEQUENCE [LARGE SCALE GENOMIC DNA]</scope>
    <source>
        <strain evidence="2 3">S5H2222</strain>
    </source>
</reference>
<comment type="caution">
    <text evidence="2">The sequence shown here is derived from an EMBL/GenBank/DDBJ whole genome shotgun (WGS) entry which is preliminary data.</text>
</comment>
<keyword evidence="1" id="KW-0732">Signal</keyword>
<sequence>MKKFLYLLTLIILMVGCSNEDANTKNGSGEVANKNTQESQKEVQQIEKKTPEEYLEEFKKTTEYQEIKSEDIAFNEVVDFEGDELPEIVLGVNSDVIQSEVLIFKLQNEVWEKASSFTYDTSLAIRLEQNVKFTYDDSVKEAFAFETVEAYANTMSSSVVILNYNNETAAFEELANIKLQSTDTLNLSLGNNKFNVIGESDTLKYNFKNGELVDDEGKRIGLIIDDELAKLIGTTINNYFITYGDSYYTAQEKITEPLEQETYYEGGLCSFYSSFFICNSDHQGLIYAYYITPTNMVTVEDLSRFFNQSIDIIETENMIDDSGTFYSSEIVTDIGTYQLEFNGNSPQAELEMIIFIPS</sequence>
<keyword evidence="3" id="KW-1185">Reference proteome</keyword>
<feature type="chain" id="PRO_5018526824" evidence="1">
    <location>
        <begin position="23"/>
        <end position="358"/>
    </location>
</feature>
<dbReference type="EMBL" id="RXNR01000009">
    <property type="protein sequence ID" value="RTQ94918.1"/>
    <property type="molecule type" value="Genomic_DNA"/>
</dbReference>
<dbReference type="AlphaFoldDB" id="A0A3S0HMX2"/>
<evidence type="ECO:0000256" key="1">
    <source>
        <dbReference type="SAM" id="SignalP"/>
    </source>
</evidence>
<dbReference type="Proteomes" id="UP000276349">
    <property type="component" value="Unassembled WGS sequence"/>
</dbReference>
<organism evidence="2 3">
    <name type="scientific">Lysinibacillus telephonicus</name>
    <dbReference type="NCBI Taxonomy" id="1714840"/>
    <lineage>
        <taxon>Bacteria</taxon>
        <taxon>Bacillati</taxon>
        <taxon>Bacillota</taxon>
        <taxon>Bacilli</taxon>
        <taxon>Bacillales</taxon>
        <taxon>Bacillaceae</taxon>
        <taxon>Lysinibacillus</taxon>
    </lineage>
</organism>
<name>A0A3S0HMX2_9BACI</name>
<dbReference type="OrthoDB" id="2734134at2"/>
<evidence type="ECO:0000313" key="2">
    <source>
        <dbReference type="EMBL" id="RTQ94918.1"/>
    </source>
</evidence>
<evidence type="ECO:0000313" key="3">
    <source>
        <dbReference type="Proteomes" id="UP000276349"/>
    </source>
</evidence>
<gene>
    <name evidence="2" type="ORF">EKG35_04530</name>
</gene>
<proteinExistence type="predicted"/>
<protein>
    <submittedName>
        <fullName evidence="2">Uncharacterized protein</fullName>
    </submittedName>
</protein>
<feature type="signal peptide" evidence="1">
    <location>
        <begin position="1"/>
        <end position="22"/>
    </location>
</feature>
<accession>A0A3S0HMX2</accession>
<dbReference type="PROSITE" id="PS51257">
    <property type="entry name" value="PROKAR_LIPOPROTEIN"/>
    <property type="match status" value="1"/>
</dbReference>